<evidence type="ECO:0000313" key="2">
    <source>
        <dbReference type="EMBL" id="TDR14661.1"/>
    </source>
</evidence>
<dbReference type="Proteomes" id="UP000295724">
    <property type="component" value="Unassembled WGS sequence"/>
</dbReference>
<comment type="caution">
    <text evidence="2">The sequence shown here is derived from an EMBL/GenBank/DDBJ whole genome shotgun (WGS) entry which is preliminary data.</text>
</comment>
<organism evidence="2 3">
    <name type="scientific">Marinicella litoralis</name>
    <dbReference type="NCBI Taxonomy" id="644220"/>
    <lineage>
        <taxon>Bacteria</taxon>
        <taxon>Pseudomonadati</taxon>
        <taxon>Pseudomonadota</taxon>
        <taxon>Gammaproteobacteria</taxon>
        <taxon>Lysobacterales</taxon>
        <taxon>Marinicellaceae</taxon>
        <taxon>Marinicella</taxon>
    </lineage>
</organism>
<protein>
    <submittedName>
        <fullName evidence="2">Uncharacterized protein</fullName>
    </submittedName>
</protein>
<feature type="chain" id="PRO_5020748341" evidence="1">
    <location>
        <begin position="30"/>
        <end position="98"/>
    </location>
</feature>
<dbReference type="RefSeq" id="WP_133566566.1">
    <property type="nucleotide sequence ID" value="NZ_NIHB01000001.1"/>
</dbReference>
<reference evidence="2 3" key="1">
    <citation type="submission" date="2019-03" db="EMBL/GenBank/DDBJ databases">
        <title>Genomic Encyclopedia of Type Strains, Phase IV (KMG-IV): sequencing the most valuable type-strain genomes for metagenomic binning, comparative biology and taxonomic classification.</title>
        <authorList>
            <person name="Goeker M."/>
        </authorList>
    </citation>
    <scope>NUCLEOTIDE SEQUENCE [LARGE SCALE GENOMIC DNA]</scope>
    <source>
        <strain evidence="2 3">DSM 25488</strain>
    </source>
</reference>
<gene>
    <name evidence="2" type="ORF">C8D91_2932</name>
</gene>
<proteinExistence type="predicted"/>
<name>A0A4V3DGK1_9GAMM</name>
<dbReference type="OrthoDB" id="5704257at2"/>
<keyword evidence="1" id="KW-0732">Signal</keyword>
<evidence type="ECO:0000313" key="3">
    <source>
        <dbReference type="Proteomes" id="UP000295724"/>
    </source>
</evidence>
<evidence type="ECO:0000256" key="1">
    <source>
        <dbReference type="SAM" id="SignalP"/>
    </source>
</evidence>
<feature type="signal peptide" evidence="1">
    <location>
        <begin position="1"/>
        <end position="29"/>
    </location>
</feature>
<dbReference type="EMBL" id="SNZB01000009">
    <property type="protein sequence ID" value="TDR14661.1"/>
    <property type="molecule type" value="Genomic_DNA"/>
</dbReference>
<sequence>MTLKSNLKKTTTICLMTLCLSATLSTASAKGKGGHRGKPPEAAFTACAEQTEAGAACSFAKPNGDTVEGTCKAPRQSEETLVCAPEGGKRSKNGKKKG</sequence>
<keyword evidence="3" id="KW-1185">Reference proteome</keyword>
<dbReference type="AlphaFoldDB" id="A0A4V3DGK1"/>
<accession>A0A4V3DGK1</accession>